<sequence>MRRARWFGVLFAVVILLVGGLASVVRGQPESRVPRFITDDEGRALILHGLNTASSAKSTPDAMPDLSEDDVEREYRDMGTNFVRFLIQWRAVEPRPGEYDEDYLDKVAERVSWYEKRGYHVMLDMHQDLYGPGVTAKGDVGNGAPRWATETDGLPVSAQEQWELYYLEPGVVRAFDNFWGAASDATLMRHYAKAWGEVADRFADADAVLGYDLMNEPWGGSVQGAAFESGPLAELYRLSIDEIRDVDADSWIFLEPQAVGVNWGLPSALPAVDDPRRGENRIAFAPHLYPLPMDLGDDYATVKGEVDAAMTTWSDNVLRTAQRLDAPVVLGEFGLDATRPGALDYVESVADLADATGMGWSYWSNDPGGWGPYDEDGKASPLVKTLDRAYPRAVAGTPTAIDSDADSLTLTFRGDPDVKAPTEIYLPRGFGDGGELDCDGCQSDWDADRRVLSVATVADDEQHTITVTAK</sequence>
<dbReference type="GO" id="GO:1901136">
    <property type="term" value="P:carbohydrate derivative catabolic process"/>
    <property type="evidence" value="ECO:0007669"/>
    <property type="project" value="UniProtKB-ARBA"/>
</dbReference>
<dbReference type="PANTHER" id="PTHR31308">
    <property type="match status" value="1"/>
</dbReference>
<comment type="similarity">
    <text evidence="1 4">Belongs to the glycosyl hydrolase 5 (cellulase A) family.</text>
</comment>
<dbReference type="Pfam" id="PF18564">
    <property type="entry name" value="Glyco_hydro_5_C"/>
    <property type="match status" value="1"/>
</dbReference>
<evidence type="ECO:0000259" key="5">
    <source>
        <dbReference type="Pfam" id="PF00150"/>
    </source>
</evidence>
<evidence type="ECO:0000256" key="3">
    <source>
        <dbReference type="ARBA" id="ARBA00023295"/>
    </source>
</evidence>
<evidence type="ECO:0000259" key="6">
    <source>
        <dbReference type="Pfam" id="PF18564"/>
    </source>
</evidence>
<dbReference type="STRING" id="446470.Snas_0664"/>
<dbReference type="Proteomes" id="UP000000844">
    <property type="component" value="Chromosome"/>
</dbReference>
<feature type="domain" description="Glycoside hydrolase family 5 C-terminal" evidence="6">
    <location>
        <begin position="388"/>
        <end position="467"/>
    </location>
</feature>
<dbReference type="EMBL" id="CP001778">
    <property type="protein sequence ID" value="ADD40377.1"/>
    <property type="molecule type" value="Genomic_DNA"/>
</dbReference>
<dbReference type="GO" id="GO:0004553">
    <property type="term" value="F:hydrolase activity, hydrolyzing O-glycosyl compounds"/>
    <property type="evidence" value="ECO:0007669"/>
    <property type="project" value="InterPro"/>
</dbReference>
<reference evidence="7 8" key="1">
    <citation type="journal article" date="2009" name="Stand. Genomic Sci.">
        <title>Complete genome sequence of Stackebrandtia nassauensis type strain (LLR-40K-21).</title>
        <authorList>
            <person name="Munk C."/>
            <person name="Lapidus A."/>
            <person name="Copeland A."/>
            <person name="Jando M."/>
            <person name="Mayilraj S."/>
            <person name="Glavina Del Rio T."/>
            <person name="Nolan M."/>
            <person name="Chen F."/>
            <person name="Lucas S."/>
            <person name="Tice H."/>
            <person name="Cheng J.F."/>
            <person name="Han C."/>
            <person name="Detter J.C."/>
            <person name="Bruce D."/>
            <person name="Goodwin L."/>
            <person name="Chain P."/>
            <person name="Pitluck S."/>
            <person name="Goker M."/>
            <person name="Ovchinikova G."/>
            <person name="Pati A."/>
            <person name="Ivanova N."/>
            <person name="Mavromatis K."/>
            <person name="Chen A."/>
            <person name="Palaniappan K."/>
            <person name="Land M."/>
            <person name="Hauser L."/>
            <person name="Chang Y.J."/>
            <person name="Jeffries C.D."/>
            <person name="Bristow J."/>
            <person name="Eisen J.A."/>
            <person name="Markowitz V."/>
            <person name="Hugenholtz P."/>
            <person name="Kyrpides N.C."/>
            <person name="Klenk H.P."/>
        </authorList>
    </citation>
    <scope>NUCLEOTIDE SEQUENCE [LARGE SCALE GENOMIC DNA]</scope>
    <source>
        <strain evidence="8">DSM 44728 / CIP 108903 / NRRL B-16338 / NBRC 102104 / LLR-40K-21</strain>
    </source>
</reference>
<dbReference type="AlphaFoldDB" id="D3Q6X8"/>
<dbReference type="CAZy" id="GH5">
    <property type="family name" value="Glycoside Hydrolase Family 5"/>
</dbReference>
<dbReference type="GO" id="GO:0000272">
    <property type="term" value="P:polysaccharide catabolic process"/>
    <property type="evidence" value="ECO:0007669"/>
    <property type="project" value="InterPro"/>
</dbReference>
<dbReference type="eggNOG" id="COG2730">
    <property type="taxonomic scope" value="Bacteria"/>
</dbReference>
<feature type="domain" description="Glycoside hydrolase family 5" evidence="5">
    <location>
        <begin position="48"/>
        <end position="367"/>
    </location>
</feature>
<keyword evidence="8" id="KW-1185">Reference proteome</keyword>
<keyword evidence="3 4" id="KW-0326">Glycosidase</keyword>
<dbReference type="Pfam" id="PF00150">
    <property type="entry name" value="Cellulase"/>
    <property type="match status" value="1"/>
</dbReference>
<dbReference type="InterPro" id="IPR001547">
    <property type="entry name" value="Glyco_hydro_5"/>
</dbReference>
<dbReference type="Gene3D" id="2.60.40.1180">
    <property type="entry name" value="Golgi alpha-mannosidase II"/>
    <property type="match status" value="1"/>
</dbReference>
<dbReference type="OrthoDB" id="4771662at2"/>
<proteinExistence type="inferred from homology"/>
<dbReference type="InterPro" id="IPR013780">
    <property type="entry name" value="Glyco_hydro_b"/>
</dbReference>
<dbReference type="GO" id="GO:0016042">
    <property type="term" value="P:lipid catabolic process"/>
    <property type="evidence" value="ECO:0007669"/>
    <property type="project" value="UniProtKB-ARBA"/>
</dbReference>
<keyword evidence="2 4" id="KW-0378">Hydrolase</keyword>
<dbReference type="InterPro" id="IPR052066">
    <property type="entry name" value="Glycosphingolipid_Hydrolases"/>
</dbReference>
<dbReference type="RefSeq" id="WP_013015948.1">
    <property type="nucleotide sequence ID" value="NC_013947.1"/>
</dbReference>
<dbReference type="InterPro" id="IPR041036">
    <property type="entry name" value="GH5_C"/>
</dbReference>
<dbReference type="SUPFAM" id="SSF51445">
    <property type="entry name" value="(Trans)glycosidases"/>
    <property type="match status" value="1"/>
</dbReference>
<evidence type="ECO:0000313" key="8">
    <source>
        <dbReference type="Proteomes" id="UP000000844"/>
    </source>
</evidence>
<dbReference type="PANTHER" id="PTHR31308:SF3">
    <property type="entry name" value="ENDOGLYCOCERAMIDASE"/>
    <property type="match status" value="1"/>
</dbReference>
<evidence type="ECO:0000256" key="2">
    <source>
        <dbReference type="ARBA" id="ARBA00022801"/>
    </source>
</evidence>
<gene>
    <name evidence="7" type="ordered locus">Snas_0664</name>
</gene>
<name>D3Q6X8_STANL</name>
<accession>D3Q6X8</accession>
<evidence type="ECO:0000313" key="7">
    <source>
        <dbReference type="EMBL" id="ADD40377.1"/>
    </source>
</evidence>
<dbReference type="KEGG" id="sna:Snas_0664"/>
<organism evidence="7 8">
    <name type="scientific">Stackebrandtia nassauensis (strain DSM 44728 / CIP 108903 / NRRL B-16338 / NBRC 102104 / LLR-40K-21)</name>
    <dbReference type="NCBI Taxonomy" id="446470"/>
    <lineage>
        <taxon>Bacteria</taxon>
        <taxon>Bacillati</taxon>
        <taxon>Actinomycetota</taxon>
        <taxon>Actinomycetes</taxon>
        <taxon>Glycomycetales</taxon>
        <taxon>Glycomycetaceae</taxon>
        <taxon>Stackebrandtia</taxon>
    </lineage>
</organism>
<evidence type="ECO:0000256" key="4">
    <source>
        <dbReference type="RuleBase" id="RU361153"/>
    </source>
</evidence>
<dbReference type="HOGENOM" id="CLU_027657_1_0_11"/>
<dbReference type="InterPro" id="IPR017853">
    <property type="entry name" value="GH"/>
</dbReference>
<evidence type="ECO:0000256" key="1">
    <source>
        <dbReference type="ARBA" id="ARBA00005641"/>
    </source>
</evidence>
<protein>
    <submittedName>
        <fullName evidence="7">Glycoside hydrolase family 5</fullName>
    </submittedName>
</protein>
<dbReference type="Gene3D" id="3.20.20.80">
    <property type="entry name" value="Glycosidases"/>
    <property type="match status" value="1"/>
</dbReference>